<gene>
    <name evidence="3" type="ORF">GGX14DRAFT_8231</name>
</gene>
<keyword evidence="4" id="KW-1185">Reference proteome</keyword>
<feature type="transmembrane region" description="Helical" evidence="1">
    <location>
        <begin position="125"/>
        <end position="145"/>
    </location>
</feature>
<evidence type="ECO:0000259" key="2">
    <source>
        <dbReference type="Pfam" id="PF20152"/>
    </source>
</evidence>
<keyword evidence="1" id="KW-0812">Transmembrane</keyword>
<dbReference type="Pfam" id="PF20152">
    <property type="entry name" value="DUF6534"/>
    <property type="match status" value="1"/>
</dbReference>
<feature type="transmembrane region" description="Helical" evidence="1">
    <location>
        <begin position="157"/>
        <end position="182"/>
    </location>
</feature>
<evidence type="ECO:0000313" key="3">
    <source>
        <dbReference type="EMBL" id="KAJ7220004.1"/>
    </source>
</evidence>
<proteinExistence type="predicted"/>
<dbReference type="EMBL" id="JARJCW010000010">
    <property type="protein sequence ID" value="KAJ7220004.1"/>
    <property type="molecule type" value="Genomic_DNA"/>
</dbReference>
<feature type="transmembrane region" description="Helical" evidence="1">
    <location>
        <begin position="265"/>
        <end position="286"/>
    </location>
</feature>
<feature type="transmembrane region" description="Helical" evidence="1">
    <location>
        <begin position="46"/>
        <end position="72"/>
    </location>
</feature>
<organism evidence="3 4">
    <name type="scientific">Mycena pura</name>
    <dbReference type="NCBI Taxonomy" id="153505"/>
    <lineage>
        <taxon>Eukaryota</taxon>
        <taxon>Fungi</taxon>
        <taxon>Dikarya</taxon>
        <taxon>Basidiomycota</taxon>
        <taxon>Agaricomycotina</taxon>
        <taxon>Agaricomycetes</taxon>
        <taxon>Agaricomycetidae</taxon>
        <taxon>Agaricales</taxon>
        <taxon>Marasmiineae</taxon>
        <taxon>Mycenaceae</taxon>
        <taxon>Mycena</taxon>
    </lineage>
</organism>
<dbReference type="PANTHER" id="PTHR40465:SF1">
    <property type="entry name" value="DUF6534 DOMAIN-CONTAINING PROTEIN"/>
    <property type="match status" value="1"/>
</dbReference>
<feature type="transmembrane region" description="Helical" evidence="1">
    <location>
        <begin position="84"/>
        <end position="105"/>
    </location>
</feature>
<feature type="non-terminal residue" evidence="3">
    <location>
        <position position="1"/>
    </location>
</feature>
<comment type="caution">
    <text evidence="3">The sequence shown here is derived from an EMBL/GenBank/DDBJ whole genome shotgun (WGS) entry which is preliminary data.</text>
</comment>
<sequence length="303" mass="33268">MQVLYIALLSFGIGSLPAFARSLDLSWSYHSLFPTFFFPVIMNPNFLGGIEIGTLLAVILLGMVTVQIYVYYANFPHDSRAIKALIAVVWFIETAHVAAICYGLYRITITRYGHLDLPMPMEMCTVVILGNLVHPLVQAIFTARICQLGNSPQNRIVTNVCWAISGFVFGVTVLLSIKAFSASSVDQFQDQWDWLILSLFGATAAVDLLIAATMGCYTAQNRTLSDAESSNKLDTLILWTAPTGLLTSTAAVAVVIVFATMRRNHLWLAVLIVNTGLYSNSLLSLLNGRLQLGYQTEAPFTIS</sequence>
<feature type="transmembrane region" description="Helical" evidence="1">
    <location>
        <begin position="236"/>
        <end position="259"/>
    </location>
</feature>
<evidence type="ECO:0000256" key="1">
    <source>
        <dbReference type="SAM" id="Phobius"/>
    </source>
</evidence>
<reference evidence="3" key="1">
    <citation type="submission" date="2023-03" db="EMBL/GenBank/DDBJ databases">
        <title>Massive genome expansion in bonnet fungi (Mycena s.s.) driven by repeated elements and novel gene families across ecological guilds.</title>
        <authorList>
            <consortium name="Lawrence Berkeley National Laboratory"/>
            <person name="Harder C.B."/>
            <person name="Miyauchi S."/>
            <person name="Viragh M."/>
            <person name="Kuo A."/>
            <person name="Thoen E."/>
            <person name="Andreopoulos B."/>
            <person name="Lu D."/>
            <person name="Skrede I."/>
            <person name="Drula E."/>
            <person name="Henrissat B."/>
            <person name="Morin E."/>
            <person name="Kohler A."/>
            <person name="Barry K."/>
            <person name="LaButti K."/>
            <person name="Morin E."/>
            <person name="Salamov A."/>
            <person name="Lipzen A."/>
            <person name="Mereny Z."/>
            <person name="Hegedus B."/>
            <person name="Baldrian P."/>
            <person name="Stursova M."/>
            <person name="Weitz H."/>
            <person name="Taylor A."/>
            <person name="Grigoriev I.V."/>
            <person name="Nagy L.G."/>
            <person name="Martin F."/>
            <person name="Kauserud H."/>
        </authorList>
    </citation>
    <scope>NUCLEOTIDE SEQUENCE</scope>
    <source>
        <strain evidence="3">9144</strain>
    </source>
</reference>
<accession>A0AAD6VRF2</accession>
<dbReference type="PANTHER" id="PTHR40465">
    <property type="entry name" value="CHROMOSOME 1, WHOLE GENOME SHOTGUN SEQUENCE"/>
    <property type="match status" value="1"/>
</dbReference>
<feature type="domain" description="DUF6534" evidence="2">
    <location>
        <begin position="203"/>
        <end position="289"/>
    </location>
</feature>
<keyword evidence="1" id="KW-1133">Transmembrane helix</keyword>
<evidence type="ECO:0000313" key="4">
    <source>
        <dbReference type="Proteomes" id="UP001219525"/>
    </source>
</evidence>
<name>A0AAD6VRF2_9AGAR</name>
<protein>
    <recommendedName>
        <fullName evidence="2">DUF6534 domain-containing protein</fullName>
    </recommendedName>
</protein>
<dbReference type="Proteomes" id="UP001219525">
    <property type="component" value="Unassembled WGS sequence"/>
</dbReference>
<dbReference type="AlphaFoldDB" id="A0AAD6VRF2"/>
<feature type="transmembrane region" description="Helical" evidence="1">
    <location>
        <begin position="194"/>
        <end position="215"/>
    </location>
</feature>
<dbReference type="InterPro" id="IPR045339">
    <property type="entry name" value="DUF6534"/>
</dbReference>
<keyword evidence="1" id="KW-0472">Membrane</keyword>